<feature type="region of interest" description="Disordered" evidence="1">
    <location>
        <begin position="1"/>
        <end position="22"/>
    </location>
</feature>
<proteinExistence type="predicted"/>
<feature type="transmembrane region" description="Helical" evidence="2">
    <location>
        <begin position="83"/>
        <end position="101"/>
    </location>
</feature>
<dbReference type="AlphaFoldDB" id="A0A160P6W3"/>
<gene>
    <name evidence="3" type="ORF">SLA_6753</name>
</gene>
<protein>
    <submittedName>
        <fullName evidence="3">Uncharacterized protein</fullName>
    </submittedName>
</protein>
<accession>A0A160P6W3</accession>
<organism evidence="3 4">
    <name type="scientific">Streptomyces laurentii</name>
    <dbReference type="NCBI Taxonomy" id="39478"/>
    <lineage>
        <taxon>Bacteria</taxon>
        <taxon>Bacillati</taxon>
        <taxon>Actinomycetota</taxon>
        <taxon>Actinomycetes</taxon>
        <taxon>Kitasatosporales</taxon>
        <taxon>Streptomycetaceae</taxon>
        <taxon>Streptomyces</taxon>
    </lineage>
</organism>
<dbReference type="InterPro" id="IPR046492">
    <property type="entry name" value="DUF6585"/>
</dbReference>
<keyword evidence="2" id="KW-0472">Membrane</keyword>
<keyword evidence="2" id="KW-1133">Transmembrane helix</keyword>
<evidence type="ECO:0000313" key="3">
    <source>
        <dbReference type="EMBL" id="BAU87619.1"/>
    </source>
</evidence>
<keyword evidence="2" id="KW-0812">Transmembrane</keyword>
<name>A0A160P6W3_STRLU</name>
<dbReference type="Pfam" id="PF20226">
    <property type="entry name" value="DUF6585"/>
    <property type="match status" value="1"/>
</dbReference>
<evidence type="ECO:0000256" key="2">
    <source>
        <dbReference type="SAM" id="Phobius"/>
    </source>
</evidence>
<keyword evidence="4" id="KW-1185">Reference proteome</keyword>
<dbReference type="Proteomes" id="UP000217676">
    <property type="component" value="Chromosome"/>
</dbReference>
<dbReference type="KEGG" id="slau:SLA_6753"/>
<evidence type="ECO:0000256" key="1">
    <source>
        <dbReference type="SAM" id="MobiDB-lite"/>
    </source>
</evidence>
<sequence>MGESDRVTVPPPSEAATDAAREAGLGVYLRAFRARHRESDPSDPSDRPDRARGARPLVVLLLAGACLGTAVLGTRLVGQGLGIPLLLLPFGIFAVLLWRAPRPARAGSALRPAEYVYLYERGLVCPGTDGGARAVPWRAVTAMRQDVTRTSVDGGYTGTRYAYRLSVGGSREVTVGGFLDEETAAPSDGSQVRELAQIVLDETVRRALAPAVAALEAGERVAFGEVVLDGAGIGLPSGTAPWERVRRCEWRGDGLVVVRTAGAGRWARESREIPDFPVFWALVKELCPQAREFRR</sequence>
<evidence type="ECO:0000313" key="4">
    <source>
        <dbReference type="Proteomes" id="UP000217676"/>
    </source>
</evidence>
<dbReference type="EMBL" id="AP017424">
    <property type="protein sequence ID" value="BAU87619.1"/>
    <property type="molecule type" value="Genomic_DNA"/>
</dbReference>
<feature type="transmembrane region" description="Helical" evidence="2">
    <location>
        <begin position="57"/>
        <end position="77"/>
    </location>
</feature>
<reference evidence="3 4" key="1">
    <citation type="journal article" date="2016" name="Genome Announc.">
        <title>Complete Genome Sequence of Thiostrepton-Producing Streptomyces laurentii ATCC 31255.</title>
        <authorList>
            <person name="Doi K."/>
            <person name="Fujino Y."/>
            <person name="Nagayoshi Y."/>
            <person name="Ohshima T."/>
            <person name="Ogata S."/>
        </authorList>
    </citation>
    <scope>NUCLEOTIDE SEQUENCE [LARGE SCALE GENOMIC DNA]</scope>
    <source>
        <strain evidence="3 4">ATCC 31255</strain>
    </source>
</reference>